<dbReference type="Proteomes" id="UP001320766">
    <property type="component" value="Unassembled WGS sequence"/>
</dbReference>
<comment type="caution">
    <text evidence="1">The sequence shown here is derived from an EMBL/GenBank/DDBJ whole genome shotgun (WGS) entry which is preliminary data.</text>
</comment>
<protein>
    <submittedName>
        <fullName evidence="1">Uncharacterized protein</fullName>
    </submittedName>
</protein>
<dbReference type="RefSeq" id="WP_253776861.1">
    <property type="nucleotide sequence ID" value="NZ_BAAAVE010000023.1"/>
</dbReference>
<keyword evidence="2" id="KW-1185">Reference proteome</keyword>
<sequence length="210" mass="23138">MERRRLEAGRLSFPVRALASFGADIWAVGDFTAARWDGGGWQKIGMPSLRVPEDAYVLWDDVAVLGNGHAWVFGRASWEEAGPVRDDNEPWIVYRSFGLRFAEGSWQCVWGLGTREAEPDGKGGMWLVAADDELWHLSGDGRWTRQRLPVPSGWSASVNKLALRPGTTEVYAVGSAGPQDSSGHGLNGVPVKAKARMWRFRSDEGRQASP</sequence>
<dbReference type="EMBL" id="JAMZEC010000001">
    <property type="protein sequence ID" value="MCP2350996.1"/>
    <property type="molecule type" value="Genomic_DNA"/>
</dbReference>
<proteinExistence type="predicted"/>
<organism evidence="1 2">
    <name type="scientific">Nonomuraea roseoviolacea subsp. carminata</name>
    <dbReference type="NCBI Taxonomy" id="160689"/>
    <lineage>
        <taxon>Bacteria</taxon>
        <taxon>Bacillati</taxon>
        <taxon>Actinomycetota</taxon>
        <taxon>Actinomycetes</taxon>
        <taxon>Streptosporangiales</taxon>
        <taxon>Streptosporangiaceae</taxon>
        <taxon>Nonomuraea</taxon>
    </lineage>
</organism>
<evidence type="ECO:0000313" key="2">
    <source>
        <dbReference type="Proteomes" id="UP001320766"/>
    </source>
</evidence>
<reference evidence="1 2" key="1">
    <citation type="submission" date="2022-06" db="EMBL/GenBank/DDBJ databases">
        <title>Sequencing the genomes of 1000 actinobacteria strains.</title>
        <authorList>
            <person name="Klenk H.-P."/>
        </authorList>
    </citation>
    <scope>NUCLEOTIDE SEQUENCE [LARGE SCALE GENOMIC DNA]</scope>
    <source>
        <strain evidence="1 2">DSM 44170</strain>
    </source>
</reference>
<gene>
    <name evidence="1" type="ORF">HD595_007118</name>
</gene>
<accession>A0ABT1KAK9</accession>
<name>A0ABT1KAK9_9ACTN</name>
<evidence type="ECO:0000313" key="1">
    <source>
        <dbReference type="EMBL" id="MCP2350996.1"/>
    </source>
</evidence>